<evidence type="ECO:0000313" key="2">
    <source>
        <dbReference type="EMBL" id="TFW28477.1"/>
    </source>
</evidence>
<sequence length="287" mass="29394">MRTLPLLTLAVAAALGGCVIIATPDTGEFSVNGFSSNAVKGNGTVTLERRQIAALPALDVSGPIAVEVRVGEQPSLEIEADSNLQSMIRTEANGDTLRIWQDGRVWGYSTMKVRYTVPRLDRVHSSGSGALTINGLNGGALALDSNGSGQKTVSGRVNSFRVEVNGSGSVHAEGLQTGEAVVRQTGSGRVALGQVQGERLSASLSGSGGLRASGSVQRLEVNTHGSGSADLSGLTAQAADLNSYGSGGIQVAVRENVVAQSNGSGHITVYGNPAQRMVSGKRVSVVN</sequence>
<proteinExistence type="predicted"/>
<dbReference type="PANTHER" id="PTHR39200:SF1">
    <property type="entry name" value="AUTO-TRANSPORTER ADHESIN HEAD GIN DOMAIN-CONTAINING PROTEIN-RELATED"/>
    <property type="match status" value="1"/>
</dbReference>
<dbReference type="EMBL" id="SPVF01000036">
    <property type="protein sequence ID" value="TFW28477.1"/>
    <property type="molecule type" value="Genomic_DNA"/>
</dbReference>
<dbReference type="Proteomes" id="UP000298438">
    <property type="component" value="Unassembled WGS sequence"/>
</dbReference>
<reference evidence="2 3" key="1">
    <citation type="submission" date="2019-03" db="EMBL/GenBank/DDBJ databases">
        <title>Draft Genome Sequence of Massilia arenosa sp. nov., a Novel Massilia Species Isolated from a Sandy-loam Maize Soil.</title>
        <authorList>
            <person name="Raths R."/>
            <person name="Peta V."/>
            <person name="Bucking H."/>
        </authorList>
    </citation>
    <scope>NUCLEOTIDE SEQUENCE [LARGE SCALE GENOMIC DNA]</scope>
    <source>
        <strain evidence="2 3">MC02</strain>
    </source>
</reference>
<keyword evidence="3" id="KW-1185">Reference proteome</keyword>
<dbReference type="InterPro" id="IPR021255">
    <property type="entry name" value="DUF2807"/>
</dbReference>
<dbReference type="OrthoDB" id="7057818at2"/>
<dbReference type="Gene3D" id="2.160.20.120">
    <property type="match status" value="1"/>
</dbReference>
<dbReference type="Pfam" id="PF10988">
    <property type="entry name" value="DUF2807"/>
    <property type="match status" value="1"/>
</dbReference>
<dbReference type="PANTHER" id="PTHR39200">
    <property type="entry name" value="HYPOTHETICAL EXPORTED PROTEIN"/>
    <property type="match status" value="1"/>
</dbReference>
<feature type="domain" description="Putative auto-transporter adhesin head GIN" evidence="1">
    <location>
        <begin position="58"/>
        <end position="190"/>
    </location>
</feature>
<dbReference type="PROSITE" id="PS51257">
    <property type="entry name" value="PROKAR_LIPOPROTEIN"/>
    <property type="match status" value="1"/>
</dbReference>
<gene>
    <name evidence="2" type="ORF">E4L96_02340</name>
</gene>
<evidence type="ECO:0000313" key="3">
    <source>
        <dbReference type="Proteomes" id="UP000298438"/>
    </source>
</evidence>
<protein>
    <submittedName>
        <fullName evidence="2">DUF2807 domain-containing protein</fullName>
    </submittedName>
</protein>
<comment type="caution">
    <text evidence="2">The sequence shown here is derived from an EMBL/GenBank/DDBJ whole genome shotgun (WGS) entry which is preliminary data.</text>
</comment>
<evidence type="ECO:0000259" key="1">
    <source>
        <dbReference type="Pfam" id="PF10988"/>
    </source>
</evidence>
<organism evidence="2 3">
    <name type="scientific">Zemynaea arenosa</name>
    <dbReference type="NCBI Taxonomy" id="2561931"/>
    <lineage>
        <taxon>Bacteria</taxon>
        <taxon>Pseudomonadati</taxon>
        <taxon>Pseudomonadota</taxon>
        <taxon>Betaproteobacteria</taxon>
        <taxon>Burkholderiales</taxon>
        <taxon>Oxalobacteraceae</taxon>
        <taxon>Telluria group</taxon>
        <taxon>Zemynaea</taxon>
    </lineage>
</organism>
<name>A0A4Y9SSJ8_9BURK</name>
<accession>A0A4Y9SSJ8</accession>
<dbReference type="RefSeq" id="WP_135205627.1">
    <property type="nucleotide sequence ID" value="NZ_SPVF01000036.1"/>
</dbReference>
<dbReference type="AlphaFoldDB" id="A0A4Y9SSJ8"/>